<dbReference type="Pfam" id="PF00202">
    <property type="entry name" value="Aminotran_3"/>
    <property type="match status" value="1"/>
</dbReference>
<name>A0A919MAJ2_9ACTN</name>
<evidence type="ECO:0000313" key="5">
    <source>
        <dbReference type="Proteomes" id="UP000598174"/>
    </source>
</evidence>
<dbReference type="PANTHER" id="PTHR43713:SF3">
    <property type="entry name" value="GLUTAMATE-1-SEMIALDEHYDE 2,1-AMINOMUTASE 1, CHLOROPLASTIC-RELATED"/>
    <property type="match status" value="1"/>
</dbReference>
<keyword evidence="4" id="KW-0032">Aminotransferase</keyword>
<dbReference type="InterPro" id="IPR005814">
    <property type="entry name" value="Aminotrans_3"/>
</dbReference>
<dbReference type="RefSeq" id="WP_203819100.1">
    <property type="nucleotide sequence ID" value="NZ_BAAABP010000022.1"/>
</dbReference>
<dbReference type="Gene3D" id="3.40.640.10">
    <property type="entry name" value="Type I PLP-dependent aspartate aminotransferase-like (Major domain)"/>
    <property type="match status" value="1"/>
</dbReference>
<evidence type="ECO:0000256" key="3">
    <source>
        <dbReference type="RuleBase" id="RU003560"/>
    </source>
</evidence>
<comment type="similarity">
    <text evidence="3">Belongs to the class-III pyridoxal-phosphate-dependent aminotransferase family.</text>
</comment>
<accession>A0A919MAJ2</accession>
<dbReference type="GO" id="GO:0008483">
    <property type="term" value="F:transaminase activity"/>
    <property type="evidence" value="ECO:0007669"/>
    <property type="project" value="UniProtKB-KW"/>
</dbReference>
<protein>
    <submittedName>
        <fullName evidence="4">Aminotransferase</fullName>
    </submittedName>
</protein>
<dbReference type="GO" id="GO:0030170">
    <property type="term" value="F:pyridoxal phosphate binding"/>
    <property type="evidence" value="ECO:0007669"/>
    <property type="project" value="InterPro"/>
</dbReference>
<organism evidence="4 5">
    <name type="scientific">Paractinoplanes ferrugineus</name>
    <dbReference type="NCBI Taxonomy" id="113564"/>
    <lineage>
        <taxon>Bacteria</taxon>
        <taxon>Bacillati</taxon>
        <taxon>Actinomycetota</taxon>
        <taxon>Actinomycetes</taxon>
        <taxon>Micromonosporales</taxon>
        <taxon>Micromonosporaceae</taxon>
        <taxon>Paractinoplanes</taxon>
    </lineage>
</organism>
<keyword evidence="5" id="KW-1185">Reference proteome</keyword>
<dbReference type="Proteomes" id="UP000598174">
    <property type="component" value="Unassembled WGS sequence"/>
</dbReference>
<gene>
    <name evidence="4" type="ORF">Afe05nite_44710</name>
</gene>
<dbReference type="Gene3D" id="3.90.1150.10">
    <property type="entry name" value="Aspartate Aminotransferase, domain 1"/>
    <property type="match status" value="1"/>
</dbReference>
<dbReference type="InterPro" id="IPR015424">
    <property type="entry name" value="PyrdxlP-dep_Trfase"/>
</dbReference>
<dbReference type="EMBL" id="BOMM01000040">
    <property type="protein sequence ID" value="GIE12631.1"/>
    <property type="molecule type" value="Genomic_DNA"/>
</dbReference>
<evidence type="ECO:0000313" key="4">
    <source>
        <dbReference type="EMBL" id="GIE12631.1"/>
    </source>
</evidence>
<dbReference type="SUPFAM" id="SSF53383">
    <property type="entry name" value="PLP-dependent transferases"/>
    <property type="match status" value="1"/>
</dbReference>
<comment type="cofactor">
    <cofactor evidence="1">
        <name>pyridoxal 5'-phosphate</name>
        <dbReference type="ChEBI" id="CHEBI:597326"/>
    </cofactor>
</comment>
<evidence type="ECO:0000256" key="2">
    <source>
        <dbReference type="ARBA" id="ARBA00022898"/>
    </source>
</evidence>
<proteinExistence type="inferred from homology"/>
<sequence length="457" mass="47792">MPTDSGVDRARLAALFARERSSFAARRPRSAAAHAGADHLFGRVPMTWMNKNAAGFPIYAASARGARLTDLDGHTYVDFCLGDTGAMAGHSPAPVVEAVTRQLADAGGATTMLPTEDAAWVGAELARRFGLPYWSFALTATDANRWAIRLLRAVSGRPKILVNSYCYHGSVDESLIVVGPDGHGMSREGNVGAPTDVTTTSRVAEFNDLAGLERELAHGDVAAVLMEPALTNIGIVLPAPGYLAGVRELTRRYGTYLMNDETHTFSAGPGGATAAWGLEPDVLTIGKSIAGGIPIGAYGLSASLADALTARADLDLVDMGGVGGTLAGNPVSLAAARATLESVLTEEAFAGMIATAAEFATGVRKLIESARLPWSVAQLGARVEYRFADPAPVNGTESAASADPELEDFLHVYLANRGILLTPFHNMALMSPATTLDDVARHHEVFAEALAELTGPA</sequence>
<dbReference type="NCBIfam" id="NF005453">
    <property type="entry name" value="PRK07046.1"/>
    <property type="match status" value="1"/>
</dbReference>
<evidence type="ECO:0000256" key="1">
    <source>
        <dbReference type="ARBA" id="ARBA00001933"/>
    </source>
</evidence>
<keyword evidence="2 3" id="KW-0663">Pyridoxal phosphate</keyword>
<dbReference type="PANTHER" id="PTHR43713">
    <property type="entry name" value="GLUTAMATE-1-SEMIALDEHYDE 2,1-AMINOMUTASE"/>
    <property type="match status" value="1"/>
</dbReference>
<dbReference type="InterPro" id="IPR015421">
    <property type="entry name" value="PyrdxlP-dep_Trfase_major"/>
</dbReference>
<dbReference type="InterPro" id="IPR015422">
    <property type="entry name" value="PyrdxlP-dep_Trfase_small"/>
</dbReference>
<dbReference type="AlphaFoldDB" id="A0A919MAJ2"/>
<keyword evidence="4" id="KW-0808">Transferase</keyword>
<reference evidence="4" key="1">
    <citation type="submission" date="2021-01" db="EMBL/GenBank/DDBJ databases">
        <title>Whole genome shotgun sequence of Actinoplanes ferrugineus NBRC 15555.</title>
        <authorList>
            <person name="Komaki H."/>
            <person name="Tamura T."/>
        </authorList>
    </citation>
    <scope>NUCLEOTIDE SEQUENCE</scope>
    <source>
        <strain evidence="4">NBRC 15555</strain>
    </source>
</reference>
<comment type="caution">
    <text evidence="4">The sequence shown here is derived from an EMBL/GenBank/DDBJ whole genome shotgun (WGS) entry which is preliminary data.</text>
</comment>